<keyword evidence="3" id="KW-1185">Reference proteome</keyword>
<gene>
    <name evidence="2" type="ORF">AArcSt11_04975</name>
</gene>
<organism evidence="2 3">
    <name type="scientific">Natranaeroarchaeum aerophilus</name>
    <dbReference type="NCBI Taxonomy" id="2917711"/>
    <lineage>
        <taxon>Archaea</taxon>
        <taxon>Methanobacteriati</taxon>
        <taxon>Methanobacteriota</taxon>
        <taxon>Stenosarchaea group</taxon>
        <taxon>Halobacteria</taxon>
        <taxon>Halobacteriales</taxon>
        <taxon>Natronoarchaeaceae</taxon>
        <taxon>Natranaeroarchaeum</taxon>
    </lineage>
</organism>
<evidence type="ECO:0000313" key="2">
    <source>
        <dbReference type="EMBL" id="MCL9813003.1"/>
    </source>
</evidence>
<dbReference type="EMBL" id="JAKRVY010000002">
    <property type="protein sequence ID" value="MCL9813003.1"/>
    <property type="molecule type" value="Genomic_DNA"/>
</dbReference>
<dbReference type="AlphaFoldDB" id="A0AAE3FQH1"/>
<evidence type="ECO:0000313" key="3">
    <source>
        <dbReference type="Proteomes" id="UP001202674"/>
    </source>
</evidence>
<evidence type="ECO:0000259" key="1">
    <source>
        <dbReference type="Pfam" id="PF25208"/>
    </source>
</evidence>
<accession>A0AAE3FQH1</accession>
<name>A0AAE3FQH1_9EURY</name>
<dbReference type="RefSeq" id="WP_250595159.1">
    <property type="nucleotide sequence ID" value="NZ_JAKRVY010000002.1"/>
</dbReference>
<dbReference type="Proteomes" id="UP001202674">
    <property type="component" value="Unassembled WGS sequence"/>
</dbReference>
<protein>
    <recommendedName>
        <fullName evidence="1">DUF7838 domain-containing protein</fullName>
    </recommendedName>
</protein>
<dbReference type="InterPro" id="IPR057160">
    <property type="entry name" value="DUF7838"/>
</dbReference>
<comment type="caution">
    <text evidence="2">The sequence shown here is derived from an EMBL/GenBank/DDBJ whole genome shotgun (WGS) entry which is preliminary data.</text>
</comment>
<reference evidence="2 3" key="1">
    <citation type="journal article" date="2022" name="Syst. Appl. Microbiol.">
        <title>Natronocalculus amylovorans gen. nov., sp. nov., and Natranaeroarchaeum aerophilus sp. nov., dominant culturable amylolytic natronoarchaea from hypersaline soda lakes in southwestern Siberia.</title>
        <authorList>
            <person name="Sorokin D.Y."/>
            <person name="Elcheninov A.G."/>
            <person name="Khizhniak T.V."/>
            <person name="Koenen M."/>
            <person name="Bale N.J."/>
            <person name="Damste J.S.S."/>
            <person name="Kublanov I.V."/>
        </authorList>
    </citation>
    <scope>NUCLEOTIDE SEQUENCE [LARGE SCALE GENOMIC DNA]</scope>
    <source>
        <strain evidence="2 3">AArc-St1-1</strain>
    </source>
</reference>
<feature type="domain" description="DUF7838" evidence="1">
    <location>
        <begin position="1"/>
        <end position="52"/>
    </location>
</feature>
<dbReference type="Pfam" id="PF25208">
    <property type="entry name" value="DUF7838"/>
    <property type="match status" value="1"/>
</dbReference>
<sequence length="53" mass="6032">MEREIYCPTCEEEQTFWLAASTELHLGTKTKWRCSECEHGVVRIGEDVDTAAA</sequence>
<proteinExistence type="predicted"/>